<keyword evidence="7" id="KW-1185">Reference proteome</keyword>
<dbReference type="AlphaFoldDB" id="A0A087AT93"/>
<dbReference type="InterPro" id="IPR017853">
    <property type="entry name" value="GH"/>
</dbReference>
<keyword evidence="4 6" id="KW-0326">Glycosidase</keyword>
<dbReference type="InterPro" id="IPR036156">
    <property type="entry name" value="Beta-gal/glucu_dom_sf"/>
</dbReference>
<dbReference type="SUPFAM" id="SSF49303">
    <property type="entry name" value="beta-Galactosidase/glucuronidase domain"/>
    <property type="match status" value="1"/>
</dbReference>
<evidence type="ECO:0000259" key="5">
    <source>
        <dbReference type="Pfam" id="PF22666"/>
    </source>
</evidence>
<keyword evidence="3 6" id="KW-0378">Hydrolase</keyword>
<evidence type="ECO:0000256" key="3">
    <source>
        <dbReference type="ARBA" id="ARBA00022801"/>
    </source>
</evidence>
<evidence type="ECO:0000313" key="6">
    <source>
        <dbReference type="EMBL" id="KFI61993.1"/>
    </source>
</evidence>
<evidence type="ECO:0000313" key="7">
    <source>
        <dbReference type="Proteomes" id="UP000029067"/>
    </source>
</evidence>
<gene>
    <name evidence="6" type="ORF">BCUN_1705</name>
</gene>
<dbReference type="SUPFAM" id="SSF49785">
    <property type="entry name" value="Galactose-binding domain-like"/>
    <property type="match status" value="1"/>
</dbReference>
<dbReference type="InterPro" id="IPR050887">
    <property type="entry name" value="Beta-mannosidase_GH2"/>
</dbReference>
<dbReference type="GO" id="GO:0005975">
    <property type="term" value="P:carbohydrate metabolic process"/>
    <property type="evidence" value="ECO:0007669"/>
    <property type="project" value="UniProtKB-ARBA"/>
</dbReference>
<dbReference type="Proteomes" id="UP000029067">
    <property type="component" value="Unassembled WGS sequence"/>
</dbReference>
<dbReference type="STRING" id="1688.BCUN_1705"/>
<dbReference type="FunFam" id="3.20.20.80:FF:000050">
    <property type="entry name" value="Beta-mannosidase B"/>
    <property type="match status" value="1"/>
</dbReference>
<sequence>MTHTTKTFAPLHGGWTLTAMNPQAVPAELRERLVAGIPATVPGEATLDLLGAGLIDDPFDGDNETKQQWIGDVDWRFTCTFDWHDDGNERHDLVAYGLDTVATIALNGDPVAQTENCHRSYRWDVRQLLRDGTNELTVTFMSPVRYSDMMEQRRGYYPHTEHHAFNQIRKPSYTFGWDWGIDVANAGIWREIGIDSWSGVRLAEVVPLVDVATDGTGVLTVRVAVERAGEGRIMSPADAHAQQKPVPVHVTLDGFGAMLEADGSVDAGRNTATVTIAVPQVRRWWPVGYGDQPLYALTVQAGAELQAEWTGRVGFRTTHVDTRADETGRPFQIYVNDVPVHARGYNWIPDDAFISRISRRDYERGIKDLVESNSNMVRIWGGGIYEDDHFYDLCDEYGVMVWHDFMLACAAYPEDAETKEEVEAEAREQIIRLSPHPSLVVWNGSNENYVAYSEWGGYKQALRDDDLPANKYGYGEKPWGDYYYSELFPQLLADLDPTRVYLPSSPMSFTDYVDANASGDGTMHIWDAWNRADYTVYADYVPRFADEFGYQAPPAWSTLTGAVHDEKLEPFGDQMLVHQKASGGNYKLARGMRSHITPGSLNDVSFGGVVNGKPKDGPHSWLIPTDTWDDIEDWHWACQLQQAQAMRFGVQHFRSLAPVNAGALIWQLNDDWPVVSWAAVDFNGHRKPLWYASRDFFAPRLATIQPRTSEEYRATHSWEGVKTDTDHLELIVLNDTREPWTGGYDVRRMTLDGTVLAEQRIDVALDAVDHRGYPLDDAVAEFDDPTAELIVATPSDGGFPRVVLDGAEILDQRLAAPADAFDATAVAVDGGVELTVTAKGYVRDLFVMADKVDPQACVDLGMVSLLPGESVTFRIATDSTDADAFAGARVLRSANDLKRQW</sequence>
<dbReference type="Pfam" id="PF22666">
    <property type="entry name" value="Glyco_hydro_2_N2"/>
    <property type="match status" value="1"/>
</dbReference>
<evidence type="ECO:0000256" key="1">
    <source>
        <dbReference type="ARBA" id="ARBA00000829"/>
    </source>
</evidence>
<dbReference type="Gene3D" id="2.60.40.10">
    <property type="entry name" value="Immunoglobulins"/>
    <property type="match status" value="1"/>
</dbReference>
<dbReference type="InterPro" id="IPR008979">
    <property type="entry name" value="Galactose-bd-like_sf"/>
</dbReference>
<dbReference type="EMBL" id="JGYV01000012">
    <property type="protein sequence ID" value="KFI61993.1"/>
    <property type="molecule type" value="Genomic_DNA"/>
</dbReference>
<dbReference type="Gene3D" id="2.60.120.260">
    <property type="entry name" value="Galactose-binding domain-like"/>
    <property type="match status" value="1"/>
</dbReference>
<reference evidence="6 7" key="1">
    <citation type="submission" date="2014-03" db="EMBL/GenBank/DDBJ databases">
        <title>Genomics of Bifidobacteria.</title>
        <authorList>
            <person name="Ventura M."/>
            <person name="Milani C."/>
            <person name="Lugli G.A."/>
        </authorList>
    </citation>
    <scope>NUCLEOTIDE SEQUENCE [LARGE SCALE GENOMIC DNA]</scope>
    <source>
        <strain evidence="6 7">LMG 10738</strain>
    </source>
</reference>
<evidence type="ECO:0000256" key="4">
    <source>
        <dbReference type="ARBA" id="ARBA00023295"/>
    </source>
</evidence>
<comment type="catalytic activity">
    <reaction evidence="1">
        <text>Hydrolysis of terminal, non-reducing beta-D-mannose residues in beta-D-mannosides.</text>
        <dbReference type="EC" id="3.2.1.25"/>
    </reaction>
</comment>
<dbReference type="GO" id="GO:0006516">
    <property type="term" value="P:glycoprotein catabolic process"/>
    <property type="evidence" value="ECO:0007669"/>
    <property type="project" value="TreeGrafter"/>
</dbReference>
<dbReference type="InterPro" id="IPR013783">
    <property type="entry name" value="Ig-like_fold"/>
</dbReference>
<evidence type="ECO:0000256" key="2">
    <source>
        <dbReference type="ARBA" id="ARBA00012754"/>
    </source>
</evidence>
<dbReference type="EC" id="3.2.1.25" evidence="2"/>
<dbReference type="InterPro" id="IPR054593">
    <property type="entry name" value="Beta-mannosidase-like_N2"/>
</dbReference>
<dbReference type="eggNOG" id="COG3250">
    <property type="taxonomic scope" value="Bacteria"/>
</dbReference>
<dbReference type="PANTHER" id="PTHR43730">
    <property type="entry name" value="BETA-MANNOSIDASE"/>
    <property type="match status" value="1"/>
</dbReference>
<comment type="caution">
    <text evidence="6">The sequence shown here is derived from an EMBL/GenBank/DDBJ whole genome shotgun (WGS) entry which is preliminary data.</text>
</comment>
<dbReference type="RefSeq" id="WP_033518391.1">
    <property type="nucleotide sequence ID" value="NZ_JGYV01000012.1"/>
</dbReference>
<dbReference type="OrthoDB" id="9758603at2"/>
<dbReference type="SUPFAM" id="SSF51445">
    <property type="entry name" value="(Trans)glycosidases"/>
    <property type="match status" value="1"/>
</dbReference>
<dbReference type="Gene3D" id="3.20.20.80">
    <property type="entry name" value="Glycosidases"/>
    <property type="match status" value="1"/>
</dbReference>
<dbReference type="PANTHER" id="PTHR43730:SF1">
    <property type="entry name" value="BETA-MANNOSIDASE"/>
    <property type="match status" value="1"/>
</dbReference>
<organism evidence="6 7">
    <name type="scientific">Bifidobacterium cuniculi</name>
    <dbReference type="NCBI Taxonomy" id="1688"/>
    <lineage>
        <taxon>Bacteria</taxon>
        <taxon>Bacillati</taxon>
        <taxon>Actinomycetota</taxon>
        <taxon>Actinomycetes</taxon>
        <taxon>Bifidobacteriales</taxon>
        <taxon>Bifidobacteriaceae</taxon>
        <taxon>Bifidobacterium</taxon>
    </lineage>
</organism>
<accession>A0A087AT93</accession>
<name>A0A087AT93_9BIFI</name>
<protein>
    <recommendedName>
        <fullName evidence="2">beta-mannosidase</fullName>
        <ecNumber evidence="2">3.2.1.25</ecNumber>
    </recommendedName>
</protein>
<dbReference type="GO" id="GO:0004567">
    <property type="term" value="F:beta-mannosidase activity"/>
    <property type="evidence" value="ECO:0007669"/>
    <property type="project" value="UniProtKB-EC"/>
</dbReference>
<proteinExistence type="predicted"/>
<feature type="domain" description="Beta-mannosidase-like galactose-binding" evidence="5">
    <location>
        <begin position="24"/>
        <end position="190"/>
    </location>
</feature>